<keyword evidence="2" id="KW-1185">Reference proteome</keyword>
<protein>
    <submittedName>
        <fullName evidence="1">Uncharacterized protein</fullName>
    </submittedName>
</protein>
<dbReference type="AlphaFoldDB" id="A0A1X7H6F3"/>
<evidence type="ECO:0000313" key="2">
    <source>
        <dbReference type="Proteomes" id="UP000192911"/>
    </source>
</evidence>
<dbReference type="EMBL" id="FXAH01000022">
    <property type="protein sequence ID" value="SMF80559.1"/>
    <property type="molecule type" value="Genomic_DNA"/>
</dbReference>
<evidence type="ECO:0000313" key="1">
    <source>
        <dbReference type="EMBL" id="SMF80559.1"/>
    </source>
</evidence>
<gene>
    <name evidence="1" type="ORF">SAMN06295900_12264</name>
</gene>
<organism evidence="1 2">
    <name type="scientific">Trinickia caryophylli</name>
    <name type="common">Paraburkholderia caryophylli</name>
    <dbReference type="NCBI Taxonomy" id="28094"/>
    <lineage>
        <taxon>Bacteria</taxon>
        <taxon>Pseudomonadati</taxon>
        <taxon>Pseudomonadota</taxon>
        <taxon>Betaproteobacteria</taxon>
        <taxon>Burkholderiales</taxon>
        <taxon>Burkholderiaceae</taxon>
        <taxon>Trinickia</taxon>
    </lineage>
</organism>
<dbReference type="Proteomes" id="UP000192911">
    <property type="component" value="Unassembled WGS sequence"/>
</dbReference>
<sequence length="276" mass="29849">MNERNRAGEVQIAWQSLTAAMLAGASVHRVRDLSDARGTVGVPSTAGVYAFWWVGSRARLMQANRHIVLKGPGGISVDVHYHDWWPTDAPYPCLYAGKTTNLRRRFAQHLLRGTAGRAHQSPTENAKATPRTTSCQLRFGIEHVFPAEANPVGVIDEAVGFSWCDEFPDNAVAERFLLRTDSWDTSGLGSTLTRNVNGKSPCESSNGVTAADTGTVSSTINLPAIVSPLTNGHKKRCYAKVNGLAAVKAYCVKTEAPTAIMVEQRDVTLRASADTI</sequence>
<name>A0A1X7H6F3_TRICW</name>
<accession>A0A1X7H6F3</accession>
<proteinExistence type="predicted"/>
<reference evidence="2" key="1">
    <citation type="submission" date="2017-04" db="EMBL/GenBank/DDBJ databases">
        <authorList>
            <person name="Varghese N."/>
            <person name="Submissions S."/>
        </authorList>
    </citation>
    <scope>NUCLEOTIDE SEQUENCE [LARGE SCALE GENOMIC DNA]</scope>
    <source>
        <strain evidence="2">Ballard 720</strain>
    </source>
</reference>